<sequence length="91" mass="10967">MSKYHMEGLNILKVALVELKSIKYTQFTRNKIRTILALKNNQTLQQQDTLKFRNECFAYYSLMKQELYQKDLTITTAEHLKKTMKNNYWVK</sequence>
<dbReference type="AlphaFoldDB" id="A0A8S1NNE2"/>
<reference evidence="1" key="1">
    <citation type="submission" date="2021-01" db="EMBL/GenBank/DDBJ databases">
        <authorList>
            <consortium name="Genoscope - CEA"/>
            <person name="William W."/>
        </authorList>
    </citation>
    <scope>NUCLEOTIDE SEQUENCE</scope>
</reference>
<evidence type="ECO:0000313" key="1">
    <source>
        <dbReference type="EMBL" id="CAD8094787.1"/>
    </source>
</evidence>
<dbReference type="EMBL" id="CAJJDM010000100">
    <property type="protein sequence ID" value="CAD8094787.1"/>
    <property type="molecule type" value="Genomic_DNA"/>
</dbReference>
<dbReference type="Proteomes" id="UP000688137">
    <property type="component" value="Unassembled WGS sequence"/>
</dbReference>
<protein>
    <submittedName>
        <fullName evidence="1">Uncharacterized protein</fullName>
    </submittedName>
</protein>
<proteinExistence type="predicted"/>
<keyword evidence="2" id="KW-1185">Reference proteome</keyword>
<dbReference type="OMA" id="NECFAYY"/>
<name>A0A8S1NNE2_PARPR</name>
<comment type="caution">
    <text evidence="1">The sequence shown here is derived from an EMBL/GenBank/DDBJ whole genome shotgun (WGS) entry which is preliminary data.</text>
</comment>
<organism evidence="1 2">
    <name type="scientific">Paramecium primaurelia</name>
    <dbReference type="NCBI Taxonomy" id="5886"/>
    <lineage>
        <taxon>Eukaryota</taxon>
        <taxon>Sar</taxon>
        <taxon>Alveolata</taxon>
        <taxon>Ciliophora</taxon>
        <taxon>Intramacronucleata</taxon>
        <taxon>Oligohymenophorea</taxon>
        <taxon>Peniculida</taxon>
        <taxon>Parameciidae</taxon>
        <taxon>Paramecium</taxon>
    </lineage>
</organism>
<gene>
    <name evidence="1" type="ORF">PPRIM_AZ9-3.1.T0970032</name>
</gene>
<evidence type="ECO:0000313" key="2">
    <source>
        <dbReference type="Proteomes" id="UP000688137"/>
    </source>
</evidence>
<accession>A0A8S1NNE2</accession>